<keyword evidence="3" id="KW-1185">Reference proteome</keyword>
<dbReference type="AlphaFoldDB" id="A0AAN7UDQ7"/>
<organism evidence="2 3">
    <name type="scientific">Xylaria bambusicola</name>
    <dbReference type="NCBI Taxonomy" id="326684"/>
    <lineage>
        <taxon>Eukaryota</taxon>
        <taxon>Fungi</taxon>
        <taxon>Dikarya</taxon>
        <taxon>Ascomycota</taxon>
        <taxon>Pezizomycotina</taxon>
        <taxon>Sordariomycetes</taxon>
        <taxon>Xylariomycetidae</taxon>
        <taxon>Xylariales</taxon>
        <taxon>Xylariaceae</taxon>
        <taxon>Xylaria</taxon>
    </lineage>
</organism>
<evidence type="ECO:0000313" key="3">
    <source>
        <dbReference type="Proteomes" id="UP001305414"/>
    </source>
</evidence>
<feature type="compositionally biased region" description="Low complexity" evidence="1">
    <location>
        <begin position="100"/>
        <end position="114"/>
    </location>
</feature>
<evidence type="ECO:0000313" key="2">
    <source>
        <dbReference type="EMBL" id="KAK5626773.1"/>
    </source>
</evidence>
<feature type="compositionally biased region" description="Polar residues" evidence="1">
    <location>
        <begin position="46"/>
        <end position="57"/>
    </location>
</feature>
<proteinExistence type="predicted"/>
<sequence>MEFVVGREDSVAVLSNAVVRAESELSSPGLILPFRNHPQPSKRKYTGSSASNSTVSPSDRHQQKRSIAPVQAANNDKSPTSSPTLPGGMLGQSGPRQISPSSDQAQQPQDTAPQTPEPEFEYPEHSSSPYIPSSPGEISAETIKELASAGGDFTVRLHSFPFQKQERLPLALLGFIWLAQLVDIKRSKNISATPISIRDYLVDQ</sequence>
<reference evidence="2 3" key="1">
    <citation type="submission" date="2023-10" db="EMBL/GenBank/DDBJ databases">
        <title>Draft genome sequence of Xylaria bambusicola isolate GMP-LS, the root and basal stem rot pathogen of sugarcane in Indonesia.</title>
        <authorList>
            <person name="Selvaraj P."/>
            <person name="Muralishankar V."/>
            <person name="Muruganantham S."/>
            <person name="Sp S."/>
            <person name="Haryani S."/>
            <person name="Lau K.J.X."/>
            <person name="Naqvi N.I."/>
        </authorList>
    </citation>
    <scope>NUCLEOTIDE SEQUENCE [LARGE SCALE GENOMIC DNA]</scope>
    <source>
        <strain evidence="2">GMP-LS</strain>
    </source>
</reference>
<dbReference type="EMBL" id="JAWHQM010000004">
    <property type="protein sequence ID" value="KAK5626773.1"/>
    <property type="molecule type" value="Genomic_DNA"/>
</dbReference>
<dbReference type="Proteomes" id="UP001305414">
    <property type="component" value="Unassembled WGS sequence"/>
</dbReference>
<gene>
    <name evidence="2" type="ORF">RRF57_002488</name>
</gene>
<name>A0AAN7UDQ7_9PEZI</name>
<accession>A0AAN7UDQ7</accession>
<comment type="caution">
    <text evidence="2">The sequence shown here is derived from an EMBL/GenBank/DDBJ whole genome shotgun (WGS) entry which is preliminary data.</text>
</comment>
<feature type="region of interest" description="Disordered" evidence="1">
    <location>
        <begin position="22"/>
        <end position="136"/>
    </location>
</feature>
<evidence type="ECO:0000256" key="1">
    <source>
        <dbReference type="SAM" id="MobiDB-lite"/>
    </source>
</evidence>
<feature type="compositionally biased region" description="Polar residues" evidence="1">
    <location>
        <begin position="72"/>
        <end position="84"/>
    </location>
</feature>
<protein>
    <submittedName>
        <fullName evidence="2">Uncharacterized protein</fullName>
    </submittedName>
</protein>